<dbReference type="SUPFAM" id="SSF53474">
    <property type="entry name" value="alpha/beta-Hydrolases"/>
    <property type="match status" value="1"/>
</dbReference>
<dbReference type="InterPro" id="IPR029058">
    <property type="entry name" value="AB_hydrolase_fold"/>
</dbReference>
<dbReference type="GO" id="GO:0004806">
    <property type="term" value="F:triacylglycerol lipase activity"/>
    <property type="evidence" value="ECO:0007669"/>
    <property type="project" value="TreeGrafter"/>
</dbReference>
<evidence type="ECO:0000313" key="3">
    <source>
        <dbReference type="Proteomes" id="UP000315283"/>
    </source>
</evidence>
<dbReference type="InterPro" id="IPR000073">
    <property type="entry name" value="AB_hydrolase_1"/>
</dbReference>
<gene>
    <name evidence="2" type="ORF">EVA97_00085</name>
</gene>
<dbReference type="Pfam" id="PF00561">
    <property type="entry name" value="Abhydrolase_1"/>
    <property type="match status" value="1"/>
</dbReference>
<protein>
    <submittedName>
        <fullName evidence="2">Alpha/beta hydrolase</fullName>
    </submittedName>
</protein>
<dbReference type="Proteomes" id="UP000315283">
    <property type="component" value="Unassembled WGS sequence"/>
</dbReference>
<reference evidence="2 3" key="1">
    <citation type="submission" date="2019-02" db="EMBL/GenBank/DDBJ databases">
        <title>Prokaryotic population dynamics and viral predation in marine succession experiment using metagenomics: the confinement effect.</title>
        <authorList>
            <person name="Haro-Moreno J.M."/>
            <person name="Rodriguez-Valera F."/>
            <person name="Lopez-Perez M."/>
        </authorList>
    </citation>
    <scope>NUCLEOTIDE SEQUENCE [LARGE SCALE GENOMIC DNA]</scope>
    <source>
        <strain evidence="2">MED-G164</strain>
    </source>
</reference>
<dbReference type="Gene3D" id="3.40.50.1820">
    <property type="entry name" value="alpha/beta hydrolase"/>
    <property type="match status" value="1"/>
</dbReference>
<evidence type="ECO:0000259" key="1">
    <source>
        <dbReference type="Pfam" id="PF00561"/>
    </source>
</evidence>
<dbReference type="AlphaFoldDB" id="A0A520N706"/>
<feature type="domain" description="AB hydrolase-1" evidence="1">
    <location>
        <begin position="46"/>
        <end position="307"/>
    </location>
</feature>
<dbReference type="PANTHER" id="PTHR43433">
    <property type="entry name" value="HYDROLASE, ALPHA/BETA FOLD FAMILY PROTEIN"/>
    <property type="match status" value="1"/>
</dbReference>
<organism evidence="2 3">
    <name type="scientific">SAR86 cluster bacterium</name>
    <dbReference type="NCBI Taxonomy" id="2030880"/>
    <lineage>
        <taxon>Bacteria</taxon>
        <taxon>Pseudomonadati</taxon>
        <taxon>Pseudomonadota</taxon>
        <taxon>Gammaproteobacteria</taxon>
        <taxon>SAR86 cluster</taxon>
    </lineage>
</organism>
<name>A0A520N706_9GAMM</name>
<dbReference type="InterPro" id="IPR050471">
    <property type="entry name" value="AB_hydrolase"/>
</dbReference>
<dbReference type="PANTHER" id="PTHR43433:SF5">
    <property type="entry name" value="AB HYDROLASE-1 DOMAIN-CONTAINING PROTEIN"/>
    <property type="match status" value="1"/>
</dbReference>
<dbReference type="GO" id="GO:0046503">
    <property type="term" value="P:glycerolipid catabolic process"/>
    <property type="evidence" value="ECO:0007669"/>
    <property type="project" value="TreeGrafter"/>
</dbReference>
<sequence length="326" mass="36987">MTSYKILILFLIMFTNSNLFSFEEGTALNNDIEIYYRDYGPQDADPILLVQGLGGQLINWPEHLIEFLIENNFRPIVFDNRDTGLSSKIKSDDFSKDNIGNTVVKNYIRYYLRLPIQSEYTIDDMAGDAVSVLDHLKIDKAHVLGISMGGMIAQIIASTYPSKVKTFTLISSTASTPSPFNGPTRKVRKLLMNRTKNPNATIDERVERSKKIFKEIGYEGIDLDTDEFYESIRISAERGGTEDTGFGRQITSILGSKNRLDRVRSITSPTLIIHGAEDPLIKVKNAYRLNSLIKYSTLKIVPDMRHLIEPPVFVQFKDDLLIHLKK</sequence>
<keyword evidence="2" id="KW-0378">Hydrolase</keyword>
<evidence type="ECO:0000313" key="2">
    <source>
        <dbReference type="EMBL" id="RZO29274.1"/>
    </source>
</evidence>
<proteinExistence type="predicted"/>
<accession>A0A520N706</accession>
<dbReference type="EMBL" id="SHBJ01000001">
    <property type="protein sequence ID" value="RZO29274.1"/>
    <property type="molecule type" value="Genomic_DNA"/>
</dbReference>
<comment type="caution">
    <text evidence="2">The sequence shown here is derived from an EMBL/GenBank/DDBJ whole genome shotgun (WGS) entry which is preliminary data.</text>
</comment>